<organism evidence="1 2">
    <name type="scientific">Xenopus laevis</name>
    <name type="common">African clawed frog</name>
    <dbReference type="NCBI Taxonomy" id="8355"/>
    <lineage>
        <taxon>Eukaryota</taxon>
        <taxon>Metazoa</taxon>
        <taxon>Chordata</taxon>
        <taxon>Craniata</taxon>
        <taxon>Vertebrata</taxon>
        <taxon>Euteleostomi</taxon>
        <taxon>Amphibia</taxon>
        <taxon>Batrachia</taxon>
        <taxon>Anura</taxon>
        <taxon>Pipoidea</taxon>
        <taxon>Pipidae</taxon>
        <taxon>Xenopodinae</taxon>
        <taxon>Xenopus</taxon>
        <taxon>Xenopus</taxon>
    </lineage>
</organism>
<dbReference type="CDD" id="cd10442">
    <property type="entry name" value="GIY-YIG_PLEs"/>
    <property type="match status" value="1"/>
</dbReference>
<proteinExistence type="predicted"/>
<dbReference type="InterPro" id="IPR035901">
    <property type="entry name" value="GIY-YIG_endonuc_sf"/>
</dbReference>
<dbReference type="PANTHER" id="PTHR21301">
    <property type="entry name" value="REVERSE TRANSCRIPTASE"/>
    <property type="match status" value="1"/>
</dbReference>
<evidence type="ECO:0000313" key="2">
    <source>
        <dbReference type="Proteomes" id="UP000694892"/>
    </source>
</evidence>
<accession>A0A974CYA4</accession>
<name>A0A974CYA4_XENLA</name>
<dbReference type="SUPFAM" id="SSF82771">
    <property type="entry name" value="GIY-YIG endonuclease"/>
    <property type="match status" value="1"/>
</dbReference>
<dbReference type="PANTHER" id="PTHR21301:SF13">
    <property type="match status" value="1"/>
</dbReference>
<gene>
    <name evidence="1" type="ORF">XELAEV_18027850mg</name>
</gene>
<protein>
    <recommendedName>
        <fullName evidence="3">GIY-YIG domain-containing protein</fullName>
    </recommendedName>
</protein>
<dbReference type="Proteomes" id="UP000694892">
    <property type="component" value="Chromosome 5L"/>
</dbReference>
<sequence length="199" mass="22681">MKRGDEKSIDMPVFITSYSRQYPQVKKIINKYLPVLYGDESLWKLYNKGTYKCGSNRCVTCESLYVSSVFVSSSTGRAFDVNSYINCNTKFVVYLLNCSKCEIQYVGCITRSLKCRMREHINQITSGSESTVVVSRHFLECGRSDITKLKIQGIEKNEPSVRGGDLTAKLFHREAFWIFTLGTRQPVGLNLKFDITCCV</sequence>
<dbReference type="Gene3D" id="3.40.1440.10">
    <property type="entry name" value="GIY-YIG endonuclease"/>
    <property type="match status" value="1"/>
</dbReference>
<evidence type="ECO:0008006" key="3">
    <source>
        <dbReference type="Google" id="ProtNLM"/>
    </source>
</evidence>
<dbReference type="AlphaFoldDB" id="A0A974CYA4"/>
<reference evidence="2" key="1">
    <citation type="journal article" date="2016" name="Nature">
        <title>Genome evolution in the allotetraploid frog Xenopus laevis.</title>
        <authorList>
            <person name="Session A.M."/>
            <person name="Uno Y."/>
            <person name="Kwon T."/>
            <person name="Chapman J.A."/>
            <person name="Toyoda A."/>
            <person name="Takahashi S."/>
            <person name="Fukui A."/>
            <person name="Hikosaka A."/>
            <person name="Suzuki A."/>
            <person name="Kondo M."/>
            <person name="van Heeringen S.J."/>
            <person name="Quigley I."/>
            <person name="Heinz S."/>
            <person name="Ogino H."/>
            <person name="Ochi H."/>
            <person name="Hellsten U."/>
            <person name="Lyons J.B."/>
            <person name="Simakov O."/>
            <person name="Putnam N."/>
            <person name="Stites J."/>
            <person name="Kuroki Y."/>
            <person name="Tanaka T."/>
            <person name="Michiue T."/>
            <person name="Watanabe M."/>
            <person name="Bogdanovic O."/>
            <person name="Lister R."/>
            <person name="Georgiou G."/>
            <person name="Paranjpe S.S."/>
            <person name="van Kruijsbergen I."/>
            <person name="Shu S."/>
            <person name="Carlson J."/>
            <person name="Kinoshita T."/>
            <person name="Ohta Y."/>
            <person name="Mawaribuchi S."/>
            <person name="Jenkins J."/>
            <person name="Grimwood J."/>
            <person name="Schmutz J."/>
            <person name="Mitros T."/>
            <person name="Mozaffari S.V."/>
            <person name="Suzuki Y."/>
            <person name="Haramoto Y."/>
            <person name="Yamamoto T.S."/>
            <person name="Takagi C."/>
            <person name="Heald R."/>
            <person name="Miller K."/>
            <person name="Haudenschild C."/>
            <person name="Kitzman J."/>
            <person name="Nakayama T."/>
            <person name="Izutsu Y."/>
            <person name="Robert J."/>
            <person name="Fortriede J."/>
            <person name="Burns K."/>
            <person name="Lotay V."/>
            <person name="Karimi K."/>
            <person name="Yasuoka Y."/>
            <person name="Dichmann D.S."/>
            <person name="Flajnik M.F."/>
            <person name="Houston D.W."/>
            <person name="Shendure J."/>
            <person name="DuPasquier L."/>
            <person name="Vize P.D."/>
            <person name="Zorn A.M."/>
            <person name="Ito M."/>
            <person name="Marcotte E.M."/>
            <person name="Wallingford J.B."/>
            <person name="Ito Y."/>
            <person name="Asashima M."/>
            <person name="Ueno N."/>
            <person name="Matsuda Y."/>
            <person name="Veenstra G.J."/>
            <person name="Fujiyama A."/>
            <person name="Harland R.M."/>
            <person name="Taira M."/>
            <person name="Rokhsar D.S."/>
        </authorList>
    </citation>
    <scope>NUCLEOTIDE SEQUENCE [LARGE SCALE GENOMIC DNA]</scope>
    <source>
        <strain evidence="2">J</strain>
    </source>
</reference>
<dbReference type="EMBL" id="CM004474">
    <property type="protein sequence ID" value="OCT81036.1"/>
    <property type="molecule type" value="Genomic_DNA"/>
</dbReference>
<evidence type="ECO:0000313" key="1">
    <source>
        <dbReference type="EMBL" id="OCT81036.1"/>
    </source>
</evidence>